<dbReference type="Proteomes" id="UP000569202">
    <property type="component" value="Unassembled WGS sequence"/>
</dbReference>
<dbReference type="OrthoDB" id="6707598at2"/>
<evidence type="ECO:0008006" key="6">
    <source>
        <dbReference type="Google" id="ProtNLM"/>
    </source>
</evidence>
<accession>A0A4R0EM31</accession>
<dbReference type="EMBL" id="SJOA01000017">
    <property type="protein sequence ID" value="TCB57737.1"/>
    <property type="molecule type" value="Genomic_DNA"/>
</dbReference>
<dbReference type="EMBL" id="JABERL010000028">
    <property type="protein sequence ID" value="NNH78230.1"/>
    <property type="molecule type" value="Genomic_DNA"/>
</dbReference>
<protein>
    <recommendedName>
        <fullName evidence="6">DUF4402 domain-containing protein</fullName>
    </recommendedName>
</protein>
<evidence type="ECO:0000313" key="3">
    <source>
        <dbReference type="EMBL" id="TCB57737.1"/>
    </source>
</evidence>
<accession>A0A7Y2WBE2</accession>
<reference evidence="2 5" key="2">
    <citation type="submission" date="2020-04" db="EMBL/GenBank/DDBJ databases">
        <title>Acinetobacter Taxon 24.</title>
        <authorList>
            <person name="Nemec A."/>
            <person name="Radolfova-Krizova L."/>
            <person name="Higgins P.G."/>
            <person name="Spanelova P."/>
        </authorList>
    </citation>
    <scope>NUCLEOTIDE SEQUENCE [LARGE SCALE GENOMIC DNA]</scope>
    <source>
        <strain evidence="2 5">ANC 5380</strain>
    </source>
</reference>
<reference evidence="3 4" key="1">
    <citation type="submission" date="2019-02" db="EMBL/GenBank/DDBJ databases">
        <title>High diversity of culturable Acinetobacter species in natural soil and water ecosystems.</title>
        <authorList>
            <person name="Radolfova-Krizova L."/>
            <person name="Nemec A."/>
        </authorList>
    </citation>
    <scope>NUCLEOTIDE SEQUENCE [LARGE SCALE GENOMIC DNA]</scope>
    <source>
        <strain evidence="3 4">ANC 4281</strain>
    </source>
</reference>
<evidence type="ECO:0000313" key="2">
    <source>
        <dbReference type="EMBL" id="NNH78230.1"/>
    </source>
</evidence>
<gene>
    <name evidence="3" type="ORF">E0H85_12450</name>
    <name evidence="2" type="ORF">HLH17_11230</name>
</gene>
<evidence type="ECO:0000256" key="1">
    <source>
        <dbReference type="SAM" id="SignalP"/>
    </source>
</evidence>
<feature type="signal peptide" evidence="1">
    <location>
        <begin position="1"/>
        <end position="23"/>
    </location>
</feature>
<dbReference type="Proteomes" id="UP000291380">
    <property type="component" value="Unassembled WGS sequence"/>
</dbReference>
<comment type="caution">
    <text evidence="3">The sequence shown here is derived from an EMBL/GenBank/DDBJ whole genome shotgun (WGS) entry which is preliminary data.</text>
</comment>
<proteinExistence type="predicted"/>
<feature type="chain" id="PRO_5036120919" description="DUF4402 domain-containing protein" evidence="1">
    <location>
        <begin position="24"/>
        <end position="167"/>
    </location>
</feature>
<evidence type="ECO:0000313" key="4">
    <source>
        <dbReference type="Proteomes" id="UP000291380"/>
    </source>
</evidence>
<organism evidence="3 4">
    <name type="scientific">Acinetobacter terrae</name>
    <dbReference type="NCBI Taxonomy" id="2731247"/>
    <lineage>
        <taxon>Bacteria</taxon>
        <taxon>Pseudomonadati</taxon>
        <taxon>Pseudomonadota</taxon>
        <taxon>Gammaproteobacteria</taxon>
        <taxon>Moraxellales</taxon>
        <taxon>Moraxellaceae</taxon>
        <taxon>Acinetobacter</taxon>
        <taxon>Acinetobacter Taxon 24</taxon>
    </lineage>
</organism>
<dbReference type="AlphaFoldDB" id="A0A4R0EM31"/>
<sequence>MNKTIQAALAALAFGVCATSVYAGGPGGPGGPGSQPHKPGKSACGHDCKGKIDIVLEVPKHCDLDIADSTLVLTEQNNYTDSTTFAVRTNADYRLAITPPSTLVNGSRSVPVSVDTTRRGGATYRNGSTVNWDGREHTYGVKAYARNIGIGTYAGNYKGTYGVEIKF</sequence>
<dbReference type="RefSeq" id="WP_131271712.1">
    <property type="nucleotide sequence ID" value="NZ_JABERL010000028.1"/>
</dbReference>
<evidence type="ECO:0000313" key="5">
    <source>
        <dbReference type="Proteomes" id="UP000569202"/>
    </source>
</evidence>
<keyword evidence="1" id="KW-0732">Signal</keyword>
<name>A0A4R0EM31_9GAMM</name>